<sequence>MNRLGWLIGWLAFLAGPTMAAKFDWSAFEQYRPEYRLLHFHAEGADTAGTLLVWPELSQPHLWLAMAEYWQQRGWDFMLLLPDASQLSFDPSSEQPPPQQQEWLEQASVRLAGALAETESDPLLLVVAQGSAALWYQQLIDAEQLMPPDALVLLDAHPQTPGQQQMLAISLARSRYPVLDIYSQPEEAQTTLNRQRRRQQVARQAKTDYEEQRLTAHTLLEKQIAGWLMRQGWLPPPPGLPDYLKGKIHEAGISRPTDPGAGN</sequence>
<evidence type="ECO:0000313" key="2">
    <source>
        <dbReference type="Proteomes" id="UP000638570"/>
    </source>
</evidence>
<protein>
    <submittedName>
        <fullName evidence="1">DUF3530 family protein</fullName>
    </submittedName>
</protein>
<organism evidence="1 2">
    <name type="scientific">Zobellella iuensis</name>
    <dbReference type="NCBI Taxonomy" id="2803811"/>
    <lineage>
        <taxon>Bacteria</taxon>
        <taxon>Pseudomonadati</taxon>
        <taxon>Pseudomonadota</taxon>
        <taxon>Gammaproteobacteria</taxon>
        <taxon>Aeromonadales</taxon>
        <taxon>Aeromonadaceae</taxon>
        <taxon>Zobellella</taxon>
    </lineage>
</organism>
<evidence type="ECO:0000313" key="1">
    <source>
        <dbReference type="EMBL" id="MBL1376040.1"/>
    </source>
</evidence>
<dbReference type="Pfam" id="PF12048">
    <property type="entry name" value="DUF3530"/>
    <property type="match status" value="1"/>
</dbReference>
<dbReference type="RefSeq" id="WP_202082001.1">
    <property type="nucleotide sequence ID" value="NZ_JAERTZ010000002.1"/>
</dbReference>
<accession>A0ABS1QMG7</accession>
<dbReference type="EMBL" id="JAERTZ010000002">
    <property type="protein sequence ID" value="MBL1376040.1"/>
    <property type="molecule type" value="Genomic_DNA"/>
</dbReference>
<proteinExistence type="predicted"/>
<name>A0ABS1QMG7_9GAMM</name>
<dbReference type="InterPro" id="IPR022529">
    <property type="entry name" value="DUF3530"/>
</dbReference>
<dbReference type="Proteomes" id="UP000638570">
    <property type="component" value="Unassembled WGS sequence"/>
</dbReference>
<keyword evidence="2" id="KW-1185">Reference proteome</keyword>
<reference evidence="2" key="1">
    <citation type="submission" date="2021-01" db="EMBL/GenBank/DDBJ databases">
        <title>Genome public.</title>
        <authorList>
            <person name="Liu C."/>
            <person name="Sun Q."/>
        </authorList>
    </citation>
    <scope>NUCLEOTIDE SEQUENCE [LARGE SCALE GENOMIC DNA]</scope>
    <source>
        <strain evidence="2">CGMCC 1.18722</strain>
    </source>
</reference>
<comment type="caution">
    <text evidence="1">The sequence shown here is derived from an EMBL/GenBank/DDBJ whole genome shotgun (WGS) entry which is preliminary data.</text>
</comment>
<gene>
    <name evidence="1" type="ORF">JKV55_01675</name>
</gene>